<dbReference type="PANTHER" id="PTHR47123">
    <property type="entry name" value="F-BOX PROTEIN SKIP23"/>
    <property type="match status" value="1"/>
</dbReference>
<dbReference type="SUPFAM" id="SSF81383">
    <property type="entry name" value="F-box domain"/>
    <property type="match status" value="1"/>
</dbReference>
<dbReference type="AlphaFoldDB" id="A0A2P2QLI9"/>
<dbReference type="PANTHER" id="PTHR47123:SF15">
    <property type="entry name" value="F-BOX PROTEIN SKIP23"/>
    <property type="match status" value="1"/>
</dbReference>
<name>A0A2P2QLI9_RHIMU</name>
<protein>
    <submittedName>
        <fullName evidence="2">F-box protein SKIP23-like</fullName>
    </submittedName>
</protein>
<dbReference type="InterPro" id="IPR001810">
    <property type="entry name" value="F-box_dom"/>
</dbReference>
<organism evidence="2">
    <name type="scientific">Rhizophora mucronata</name>
    <name type="common">Asiatic mangrove</name>
    <dbReference type="NCBI Taxonomy" id="61149"/>
    <lineage>
        <taxon>Eukaryota</taxon>
        <taxon>Viridiplantae</taxon>
        <taxon>Streptophyta</taxon>
        <taxon>Embryophyta</taxon>
        <taxon>Tracheophyta</taxon>
        <taxon>Spermatophyta</taxon>
        <taxon>Magnoliopsida</taxon>
        <taxon>eudicotyledons</taxon>
        <taxon>Gunneridae</taxon>
        <taxon>Pentapetalae</taxon>
        <taxon>rosids</taxon>
        <taxon>fabids</taxon>
        <taxon>Malpighiales</taxon>
        <taxon>Rhizophoraceae</taxon>
        <taxon>Rhizophora</taxon>
    </lineage>
</organism>
<dbReference type="InterPro" id="IPR036047">
    <property type="entry name" value="F-box-like_dom_sf"/>
</dbReference>
<evidence type="ECO:0000259" key="1">
    <source>
        <dbReference type="SMART" id="SM00256"/>
    </source>
</evidence>
<dbReference type="EMBL" id="GGEC01087386">
    <property type="protein sequence ID" value="MBX67870.1"/>
    <property type="molecule type" value="Transcribed_RNA"/>
</dbReference>
<proteinExistence type="predicted"/>
<sequence>MAEWAHLPKDLLEQISTCLGTSVDLLRFRSVCTSWRSSFSPKPPRPSGFFRVLRNDGISHTSFGFCLSKRTIYRLELPDSHDQADPLCWIVKVEEDVPTKQLLNPLSRYKLNPLPTCFPRVLDLLNFRVRELGQEHVLHLLSYNSDLSPLDDASNLYMEKVVMIQLNGERGFILLTIHVSGKLAMFRSGDKKWHIIQDMPSPYDDVIVYGGKFYAVDITGRTVVVGFDAVLDFAANPIFGGDKKYLVKSEGELLLVDMYLSIDTSEGSLDVEVEFLEHFAQYMSERTVRFKVFKLVEESQSWIEVKNLGDRVLFLGDDSTFSASASDFPGCNGNCIFFVDNFFYSIEEYPSGGDDAVFRGRDIGLFQLESGCIGPIKNYAEYSKLFWPPPDWVSSTSSEVQNQN</sequence>
<dbReference type="SMART" id="SM00256">
    <property type="entry name" value="FBOX"/>
    <property type="match status" value="1"/>
</dbReference>
<dbReference type="InterPro" id="IPR051304">
    <property type="entry name" value="SCF_F-box_domain"/>
</dbReference>
<dbReference type="InterPro" id="IPR005174">
    <property type="entry name" value="KIB1-4_b-propeller"/>
</dbReference>
<dbReference type="Pfam" id="PF12937">
    <property type="entry name" value="F-box-like"/>
    <property type="match status" value="1"/>
</dbReference>
<dbReference type="Gene3D" id="1.20.1280.50">
    <property type="match status" value="1"/>
</dbReference>
<evidence type="ECO:0000313" key="2">
    <source>
        <dbReference type="EMBL" id="MBX67870.1"/>
    </source>
</evidence>
<feature type="domain" description="F-box" evidence="1">
    <location>
        <begin position="7"/>
        <end position="51"/>
    </location>
</feature>
<accession>A0A2P2QLI9</accession>
<dbReference type="Pfam" id="PF03478">
    <property type="entry name" value="Beta-prop_KIB1-4"/>
    <property type="match status" value="1"/>
</dbReference>
<reference evidence="2" key="1">
    <citation type="submission" date="2018-02" db="EMBL/GenBank/DDBJ databases">
        <title>Rhizophora mucronata_Transcriptome.</title>
        <authorList>
            <person name="Meera S.P."/>
            <person name="Sreeshan A."/>
            <person name="Augustine A."/>
        </authorList>
    </citation>
    <scope>NUCLEOTIDE SEQUENCE</scope>
    <source>
        <tissue evidence="2">Leaf</tissue>
    </source>
</reference>